<feature type="domain" description="OmpR/PhoB-type" evidence="5">
    <location>
        <begin position="127"/>
        <end position="229"/>
    </location>
</feature>
<dbReference type="RefSeq" id="WP_010770506.1">
    <property type="nucleotide sequence ID" value="NZ_KB946332.1"/>
</dbReference>
<organism evidence="6 7">
    <name type="scientific">Enterococcus caccae ATCC BAA-1240</name>
    <dbReference type="NCBI Taxonomy" id="1158612"/>
    <lineage>
        <taxon>Bacteria</taxon>
        <taxon>Bacillati</taxon>
        <taxon>Bacillota</taxon>
        <taxon>Bacilli</taxon>
        <taxon>Lactobacillales</taxon>
        <taxon>Enterococcaceae</taxon>
        <taxon>Enterococcus</taxon>
    </lineage>
</organism>
<dbReference type="Proteomes" id="UP000013840">
    <property type="component" value="Unassembled WGS sequence"/>
</dbReference>
<proteinExistence type="predicted"/>
<name>R3U9A0_9ENTE</name>
<dbReference type="InterPro" id="IPR016032">
    <property type="entry name" value="Sig_transdc_resp-reg_C-effctor"/>
</dbReference>
<evidence type="ECO:0000259" key="5">
    <source>
        <dbReference type="PROSITE" id="PS51755"/>
    </source>
</evidence>
<dbReference type="eggNOG" id="COG0745">
    <property type="taxonomic scope" value="Bacteria"/>
</dbReference>
<dbReference type="Gene3D" id="1.10.10.10">
    <property type="entry name" value="Winged helix-like DNA-binding domain superfamily/Winged helix DNA-binding domain"/>
    <property type="match status" value="1"/>
</dbReference>
<dbReference type="SMART" id="SM00862">
    <property type="entry name" value="Trans_reg_C"/>
    <property type="match status" value="1"/>
</dbReference>
<evidence type="ECO:0000313" key="6">
    <source>
        <dbReference type="EMBL" id="EOL50529.1"/>
    </source>
</evidence>
<dbReference type="AlphaFoldDB" id="R3U9A0"/>
<feature type="DNA-binding region" description="OmpR/PhoB-type" evidence="4">
    <location>
        <begin position="127"/>
        <end position="229"/>
    </location>
</feature>
<dbReference type="GO" id="GO:0000160">
    <property type="term" value="P:phosphorelay signal transduction system"/>
    <property type="evidence" value="ECO:0007669"/>
    <property type="project" value="InterPro"/>
</dbReference>
<keyword evidence="1" id="KW-0805">Transcription regulation</keyword>
<dbReference type="GO" id="GO:0006355">
    <property type="term" value="P:regulation of DNA-templated transcription"/>
    <property type="evidence" value="ECO:0007669"/>
    <property type="project" value="InterPro"/>
</dbReference>
<dbReference type="PROSITE" id="PS51755">
    <property type="entry name" value="OMPR_PHOB"/>
    <property type="match status" value="1"/>
</dbReference>
<dbReference type="STRING" id="317735.RU98_GL000482"/>
<evidence type="ECO:0000256" key="2">
    <source>
        <dbReference type="ARBA" id="ARBA00023125"/>
    </source>
</evidence>
<dbReference type="SUPFAM" id="SSF46894">
    <property type="entry name" value="C-terminal effector domain of the bipartite response regulators"/>
    <property type="match status" value="1"/>
</dbReference>
<dbReference type="GO" id="GO:0003677">
    <property type="term" value="F:DNA binding"/>
    <property type="evidence" value="ECO:0007669"/>
    <property type="project" value="UniProtKB-UniRule"/>
</dbReference>
<sequence length="229" mass="26263">MCNIGMLSLGEATGNNINIEEINQKHKIIEMTANLEALETVHAIIILEEDINHLSMICELISKIKRKSACYIWIMTVSKNSVGKLVYLQLGADEVFDLNRGPKEITFIMENALLRINQKQEKGISTTEVHSNDKLLKLIPTNVSVLIGGTKEVVLTKLEFQLLELLLRHSGMAVSYDMIYKEMWKDDSEENKQYRIANIVYHLRRKIEKNVKKPIFIKTVRSKGYMLSI</sequence>
<evidence type="ECO:0000256" key="1">
    <source>
        <dbReference type="ARBA" id="ARBA00023015"/>
    </source>
</evidence>
<accession>R3U9A0</accession>
<reference evidence="6 7" key="1">
    <citation type="submission" date="2013-02" db="EMBL/GenBank/DDBJ databases">
        <title>The Genome Sequence of Enterococcus caccae BAA-1240.</title>
        <authorList>
            <consortium name="The Broad Institute Genome Sequencing Platform"/>
            <consortium name="The Broad Institute Genome Sequencing Center for Infectious Disease"/>
            <person name="Earl A.M."/>
            <person name="Gilmore M.S."/>
            <person name="Lebreton F."/>
            <person name="Walker B."/>
            <person name="Young S.K."/>
            <person name="Zeng Q."/>
            <person name="Gargeya S."/>
            <person name="Fitzgerald M."/>
            <person name="Haas B."/>
            <person name="Abouelleil A."/>
            <person name="Alvarado L."/>
            <person name="Arachchi H.M."/>
            <person name="Berlin A.M."/>
            <person name="Chapman S.B."/>
            <person name="Dewar J."/>
            <person name="Goldberg J."/>
            <person name="Griggs A."/>
            <person name="Gujja S."/>
            <person name="Hansen M."/>
            <person name="Howarth C."/>
            <person name="Imamovic A."/>
            <person name="Larimer J."/>
            <person name="McCowan C."/>
            <person name="Murphy C."/>
            <person name="Neiman D."/>
            <person name="Pearson M."/>
            <person name="Priest M."/>
            <person name="Roberts A."/>
            <person name="Saif S."/>
            <person name="Shea T."/>
            <person name="Sisk P."/>
            <person name="Sykes S."/>
            <person name="Wortman J."/>
            <person name="Nusbaum C."/>
            <person name="Birren B."/>
        </authorList>
    </citation>
    <scope>NUCLEOTIDE SEQUENCE [LARGE SCALE GENOMIC DNA]</scope>
    <source>
        <strain evidence="6 7">ATCC BAA-1240</strain>
    </source>
</reference>
<evidence type="ECO:0000256" key="3">
    <source>
        <dbReference type="ARBA" id="ARBA00023163"/>
    </source>
</evidence>
<dbReference type="OrthoDB" id="2190791at2"/>
<evidence type="ECO:0000256" key="4">
    <source>
        <dbReference type="PROSITE-ProRule" id="PRU01091"/>
    </source>
</evidence>
<dbReference type="EMBL" id="AJAU01000004">
    <property type="protein sequence ID" value="EOL50529.1"/>
    <property type="molecule type" value="Genomic_DNA"/>
</dbReference>
<evidence type="ECO:0000313" key="7">
    <source>
        <dbReference type="Proteomes" id="UP000013840"/>
    </source>
</evidence>
<dbReference type="PATRIC" id="fig|1158612.3.peg.312"/>
<dbReference type="Pfam" id="PF00486">
    <property type="entry name" value="Trans_reg_C"/>
    <property type="match status" value="1"/>
</dbReference>
<protein>
    <recommendedName>
        <fullName evidence="5">OmpR/PhoB-type domain-containing protein</fullName>
    </recommendedName>
</protein>
<comment type="caution">
    <text evidence="6">The sequence shown here is derived from an EMBL/GenBank/DDBJ whole genome shotgun (WGS) entry which is preliminary data.</text>
</comment>
<keyword evidence="2 4" id="KW-0238">DNA-binding</keyword>
<dbReference type="CDD" id="cd00383">
    <property type="entry name" value="trans_reg_C"/>
    <property type="match status" value="1"/>
</dbReference>
<gene>
    <name evidence="6" type="ORF">UC7_00302</name>
</gene>
<dbReference type="InterPro" id="IPR036388">
    <property type="entry name" value="WH-like_DNA-bd_sf"/>
</dbReference>
<dbReference type="InterPro" id="IPR001867">
    <property type="entry name" value="OmpR/PhoB-type_DNA-bd"/>
</dbReference>
<keyword evidence="7" id="KW-1185">Reference proteome</keyword>
<keyword evidence="3" id="KW-0804">Transcription</keyword>